<proteinExistence type="predicted"/>
<dbReference type="NCBIfam" id="TIGR01509">
    <property type="entry name" value="HAD-SF-IA-v3"/>
    <property type="match status" value="1"/>
</dbReference>
<accession>X0WJS2</accession>
<evidence type="ECO:0000313" key="1">
    <source>
        <dbReference type="EMBL" id="GAG31224.1"/>
    </source>
</evidence>
<dbReference type="InterPro" id="IPR023214">
    <property type="entry name" value="HAD_sf"/>
</dbReference>
<comment type="caution">
    <text evidence="1">The sequence shown here is derived from an EMBL/GenBank/DDBJ whole genome shotgun (WGS) entry which is preliminary data.</text>
</comment>
<dbReference type="PANTHER" id="PTHR43611">
    <property type="entry name" value="ALPHA-D-GLUCOSE 1-PHOSPHATE PHOSPHATASE"/>
    <property type="match status" value="1"/>
</dbReference>
<dbReference type="PANTHER" id="PTHR43611:SF3">
    <property type="entry name" value="FLAVIN MONONUCLEOTIDE HYDROLASE 1, CHLOROPLATIC"/>
    <property type="match status" value="1"/>
</dbReference>
<feature type="non-terminal residue" evidence="1">
    <location>
        <position position="1"/>
    </location>
</feature>
<dbReference type="EMBL" id="BARS01045306">
    <property type="protein sequence ID" value="GAG31224.1"/>
    <property type="molecule type" value="Genomic_DNA"/>
</dbReference>
<dbReference type="InterPro" id="IPR036412">
    <property type="entry name" value="HAD-like_sf"/>
</dbReference>
<organism evidence="1">
    <name type="scientific">marine sediment metagenome</name>
    <dbReference type="NCBI Taxonomy" id="412755"/>
    <lineage>
        <taxon>unclassified sequences</taxon>
        <taxon>metagenomes</taxon>
        <taxon>ecological metagenomes</taxon>
    </lineage>
</organism>
<name>X0WJS2_9ZZZZ</name>
<dbReference type="AlphaFoldDB" id="X0WJS2"/>
<dbReference type="Pfam" id="PF13419">
    <property type="entry name" value="HAD_2"/>
    <property type="match status" value="1"/>
</dbReference>
<protein>
    <recommendedName>
        <fullName evidence="2">HAD family hydrolase</fullName>
    </recommendedName>
</protein>
<evidence type="ECO:0008006" key="2">
    <source>
        <dbReference type="Google" id="ProtNLM"/>
    </source>
</evidence>
<dbReference type="PRINTS" id="PR00413">
    <property type="entry name" value="HADHALOGNASE"/>
</dbReference>
<dbReference type="Gene3D" id="3.40.50.1000">
    <property type="entry name" value="HAD superfamily/HAD-like"/>
    <property type="match status" value="1"/>
</dbReference>
<dbReference type="InterPro" id="IPR041492">
    <property type="entry name" value="HAD_2"/>
</dbReference>
<reference evidence="1" key="1">
    <citation type="journal article" date="2014" name="Front. Microbiol.">
        <title>High frequency of phylogenetically diverse reductive dehalogenase-homologous genes in deep subseafloor sedimentary metagenomes.</title>
        <authorList>
            <person name="Kawai M."/>
            <person name="Futagami T."/>
            <person name="Toyoda A."/>
            <person name="Takaki Y."/>
            <person name="Nishi S."/>
            <person name="Hori S."/>
            <person name="Arai W."/>
            <person name="Tsubouchi T."/>
            <person name="Morono Y."/>
            <person name="Uchiyama I."/>
            <person name="Ito T."/>
            <person name="Fujiyama A."/>
            <person name="Inagaki F."/>
            <person name="Takami H."/>
        </authorList>
    </citation>
    <scope>NUCLEOTIDE SEQUENCE</scope>
    <source>
        <strain evidence="1">Expedition CK06-06</strain>
    </source>
</reference>
<dbReference type="SUPFAM" id="SSF56784">
    <property type="entry name" value="HAD-like"/>
    <property type="match status" value="1"/>
</dbReference>
<gene>
    <name evidence="1" type="ORF">S01H1_68322</name>
</gene>
<dbReference type="InterPro" id="IPR006439">
    <property type="entry name" value="HAD-SF_hydro_IA"/>
</dbReference>
<sequence>SLITELCRENMLGMFDPIVISYQVGFRKPHPAIYQEALRKAETTPENSIFVSHEQEEVQGAEQVGIRGILVKSLEELIGVL</sequence>